<dbReference type="OrthoDB" id="10088at10239"/>
<reference evidence="1 2" key="1">
    <citation type="journal article" date="2012" name="J. Virol.">
        <title>Complete Genome Sequence of the Enterobacter cancerogenus Bacteriophage Enc34.</title>
        <authorList>
            <person name="Kazaks A."/>
            <person name="Dislers A."/>
            <person name="Lipowsky G."/>
            <person name="Nikolajeva V."/>
            <person name="Tars K."/>
        </authorList>
    </citation>
    <scope>NUCLEOTIDE SEQUENCE [LARGE SCALE GENOMIC DNA]</scope>
</reference>
<dbReference type="RefSeq" id="YP_007007019.1">
    <property type="nucleotide sequence ID" value="NC_019524.2"/>
</dbReference>
<evidence type="ECO:0000313" key="2">
    <source>
        <dbReference type="Proteomes" id="UP000008024"/>
    </source>
</evidence>
<organism evidence="1 2">
    <name type="scientific">Hafnia phage Enc34</name>
    <dbReference type="NCBI Taxonomy" id="1150990"/>
    <lineage>
        <taxon>Viruses</taxon>
        <taxon>Duplodnaviria</taxon>
        <taxon>Heunggongvirae</taxon>
        <taxon>Uroviricota</taxon>
        <taxon>Caudoviricetes</taxon>
        <taxon>Casjensviridae</taxon>
        <taxon>Enchivirus</taxon>
        <taxon>Enchivirus Enc34</taxon>
    </lineage>
</organism>
<dbReference type="Proteomes" id="UP000008024">
    <property type="component" value="Segment"/>
</dbReference>
<proteinExistence type="predicted"/>
<evidence type="ECO:0000313" key="1">
    <source>
        <dbReference type="EMBL" id="AFB84032.1"/>
    </source>
</evidence>
<dbReference type="EMBL" id="JQ340774">
    <property type="protein sequence ID" value="AFB84032.1"/>
    <property type="molecule type" value="Genomic_DNA"/>
</dbReference>
<sequence length="168" mass="18925">MSNRLDILKKLTAHLEGITITNGYAHDLAGKVFRGRERFGENFTSRLPFLSILEAKATDYGNFADEEQVVRQDDWVLLVQGWVNDDPRNPTDPAYELVADVEKRLAMIIERDARGIDPKYPGVYLLGGMIAKLTVAQPVVRPPEDALSDKAFFFLPIRVGLKVDLRNP</sequence>
<protein>
    <submittedName>
        <fullName evidence="1">Uncharacterized protein</fullName>
    </submittedName>
</protein>
<accession>H6WYH6</accession>
<name>H6WYH6_9CAUD</name>
<dbReference type="KEGG" id="vg:14014073"/>
<keyword evidence="2" id="KW-1185">Reference proteome</keyword>
<dbReference type="GeneID" id="14014073"/>